<evidence type="ECO:0000313" key="2">
    <source>
        <dbReference type="EMBL" id="TQV84704.1"/>
    </source>
</evidence>
<dbReference type="GO" id="GO:0030151">
    <property type="term" value="F:molybdenum ion binding"/>
    <property type="evidence" value="ECO:0007669"/>
    <property type="project" value="InterPro"/>
</dbReference>
<dbReference type="SUPFAM" id="SSF141673">
    <property type="entry name" value="MOSC N-terminal domain-like"/>
    <property type="match status" value="1"/>
</dbReference>
<dbReference type="Pfam" id="PF03473">
    <property type="entry name" value="MOSC"/>
    <property type="match status" value="1"/>
</dbReference>
<dbReference type="RefSeq" id="WP_142902910.1">
    <property type="nucleotide sequence ID" value="NZ_ML660088.1"/>
</dbReference>
<keyword evidence="3" id="KW-1185">Reference proteome</keyword>
<evidence type="ECO:0000313" key="3">
    <source>
        <dbReference type="Proteomes" id="UP000319732"/>
    </source>
</evidence>
<dbReference type="EMBL" id="VHSG01000005">
    <property type="protein sequence ID" value="TQV84704.1"/>
    <property type="molecule type" value="Genomic_DNA"/>
</dbReference>
<feature type="domain" description="MOSC" evidence="1">
    <location>
        <begin position="129"/>
        <end position="283"/>
    </location>
</feature>
<dbReference type="Pfam" id="PF03476">
    <property type="entry name" value="MOSC_N"/>
    <property type="match status" value="1"/>
</dbReference>
<dbReference type="SUPFAM" id="SSF50800">
    <property type="entry name" value="PK beta-barrel domain-like"/>
    <property type="match status" value="1"/>
</dbReference>
<sequence length="288" mass="31736">MSDTVTVTGLYIYPVKSLRGIAVNHHRLLPTGLEFDRRWMLVMPNGRFVTQRQMPKMATITTELTDESLVLSAAGHGSIKISKDAAENEDICDVTIWRDDCEATEAGAEVSAWLTAALESPKPLRLVRLRPDFSRPQSKPELMGPATTTHFADAAPYLVVNQASIDQLNRELLDRGLAQVDHRRFRPNILVTGPAPFAEHSSAGLSEIDGRYRLKHCYPCERCIMTTIDQDHGTRDPDMQPFKTLIALNEMPGNPQAPAFGENTTLTEGSGNRIALGDRLHIVPAAAG</sequence>
<evidence type="ECO:0000259" key="1">
    <source>
        <dbReference type="PROSITE" id="PS51340"/>
    </source>
</evidence>
<dbReference type="InterPro" id="IPR011037">
    <property type="entry name" value="Pyrv_Knase-like_insert_dom_sf"/>
</dbReference>
<dbReference type="GO" id="GO:0003824">
    <property type="term" value="F:catalytic activity"/>
    <property type="evidence" value="ECO:0007669"/>
    <property type="project" value="InterPro"/>
</dbReference>
<comment type="caution">
    <text evidence="2">The sequence shown here is derived from an EMBL/GenBank/DDBJ whole genome shotgun (WGS) entry which is preliminary data.</text>
</comment>
<dbReference type="OrthoDB" id="581532at2"/>
<dbReference type="InterPro" id="IPR005303">
    <property type="entry name" value="MOCOS_middle"/>
</dbReference>
<reference evidence="2 3" key="1">
    <citation type="submission" date="2019-06" db="EMBL/GenBank/DDBJ databases">
        <title>Whole genome sequence for Cellvibrionaceae sp. R142.</title>
        <authorList>
            <person name="Wang G."/>
        </authorList>
    </citation>
    <scope>NUCLEOTIDE SEQUENCE [LARGE SCALE GENOMIC DNA]</scope>
    <source>
        <strain evidence="2 3">R142</strain>
    </source>
</reference>
<dbReference type="AlphaFoldDB" id="A0A545U5G0"/>
<gene>
    <name evidence="2" type="ORF">FKG94_04060</name>
</gene>
<dbReference type="PANTHER" id="PTHR14237">
    <property type="entry name" value="MOLYBDOPTERIN COFACTOR SULFURASE MOSC"/>
    <property type="match status" value="1"/>
</dbReference>
<dbReference type="PANTHER" id="PTHR14237:SF19">
    <property type="entry name" value="MITOCHONDRIAL AMIDOXIME REDUCING COMPONENT 1"/>
    <property type="match status" value="1"/>
</dbReference>
<name>A0A545U5G0_9GAMM</name>
<organism evidence="2 3">
    <name type="scientific">Exilibacterium tricleocarpae</name>
    <dbReference type="NCBI Taxonomy" id="2591008"/>
    <lineage>
        <taxon>Bacteria</taxon>
        <taxon>Pseudomonadati</taxon>
        <taxon>Pseudomonadota</taxon>
        <taxon>Gammaproteobacteria</taxon>
        <taxon>Cellvibrionales</taxon>
        <taxon>Cellvibrionaceae</taxon>
        <taxon>Exilibacterium</taxon>
    </lineage>
</organism>
<proteinExistence type="predicted"/>
<accession>A0A545U5G0</accession>
<protein>
    <submittedName>
        <fullName evidence="2">MOSC domain-containing protein</fullName>
    </submittedName>
</protein>
<dbReference type="InterPro" id="IPR005302">
    <property type="entry name" value="MoCF_Sase_C"/>
</dbReference>
<dbReference type="GO" id="GO:0030170">
    <property type="term" value="F:pyridoxal phosphate binding"/>
    <property type="evidence" value="ECO:0007669"/>
    <property type="project" value="InterPro"/>
</dbReference>
<dbReference type="Proteomes" id="UP000319732">
    <property type="component" value="Unassembled WGS sequence"/>
</dbReference>
<dbReference type="PROSITE" id="PS51340">
    <property type="entry name" value="MOSC"/>
    <property type="match status" value="1"/>
</dbReference>